<dbReference type="ExpressionAtlas" id="U4PB62">
    <property type="expression patterns" value="baseline and differential"/>
</dbReference>
<dbReference type="OrthoDB" id="2325716at2759"/>
<dbReference type="SUPFAM" id="SSF52540">
    <property type="entry name" value="P-loop containing nucleoside triphosphate hydrolases"/>
    <property type="match status" value="1"/>
</dbReference>
<dbReference type="RefSeq" id="NP_001294284.1">
    <property type="nucleotide sequence ID" value="NM_001307355.1"/>
</dbReference>
<proteinExistence type="predicted"/>
<evidence type="ECO:0000313" key="4">
    <source>
        <dbReference type="WormBase" id="F15E6.9b"/>
    </source>
</evidence>
<dbReference type="WormBase" id="F15E6.9b">
    <property type="protein sequence ID" value="CE48767"/>
    <property type="gene ID" value="WBGene00017489"/>
</dbReference>
<dbReference type="Bgee" id="WBGene00017489">
    <property type="expression patterns" value="Expressed in adult organism and 2 other cell types or tissues"/>
</dbReference>
<dbReference type="EMBL" id="BX284604">
    <property type="protein sequence ID" value="CDH92981.1"/>
    <property type="molecule type" value="Genomic_DNA"/>
</dbReference>
<dbReference type="InterPro" id="IPR027417">
    <property type="entry name" value="P-loop_NTPase"/>
</dbReference>
<dbReference type="CTD" id="177194"/>
<name>U4PB62_CAEEL</name>
<dbReference type="AGR" id="WB:WBGene00017489"/>
<keyword evidence="1" id="KW-0677">Repeat</keyword>
<dbReference type="Proteomes" id="UP000001940">
    <property type="component" value="Chromosome IV"/>
</dbReference>
<organism evidence="2 3">
    <name type="scientific">Caenorhabditis elegans</name>
    <dbReference type="NCBI Taxonomy" id="6239"/>
    <lineage>
        <taxon>Eukaryota</taxon>
        <taxon>Metazoa</taxon>
        <taxon>Ecdysozoa</taxon>
        <taxon>Nematoda</taxon>
        <taxon>Chromadorea</taxon>
        <taxon>Rhabditida</taxon>
        <taxon>Rhabditina</taxon>
        <taxon>Rhabditomorpha</taxon>
        <taxon>Rhabditoidea</taxon>
        <taxon>Rhabditidae</taxon>
        <taxon>Peloderinae</taxon>
        <taxon>Caenorhabditis</taxon>
    </lineage>
</organism>
<evidence type="ECO:0000313" key="2">
    <source>
        <dbReference type="EMBL" id="CDH92981.1"/>
    </source>
</evidence>
<dbReference type="InterPro" id="IPR051191">
    <property type="entry name" value="DCAF12"/>
</dbReference>
<accession>U4PB62</accession>
<gene>
    <name evidence="2" type="ORF">CELE_F15E6.9</name>
    <name evidence="2 4" type="ORF">F15E6.9</name>
</gene>
<dbReference type="GeneID" id="177194"/>
<dbReference type="PANTHER" id="PTHR19860:SF42">
    <property type="entry name" value="RING-TYPE DOMAIN-CONTAINING PROTEIN"/>
    <property type="match status" value="1"/>
</dbReference>
<evidence type="ECO:0000313" key="3">
    <source>
        <dbReference type="Proteomes" id="UP000001940"/>
    </source>
</evidence>
<dbReference type="Gene3D" id="3.40.50.300">
    <property type="entry name" value="P-loop containing nucleotide triphosphate hydrolases"/>
    <property type="match status" value="1"/>
</dbReference>
<protein>
    <submittedName>
        <fullName evidence="2">RING-type domain-containing protein</fullName>
    </submittedName>
</protein>
<sequence>MGCQVSTDGSQFERSDYDKLWKRMNSVSEPVPSHGKKPPKNVLAEHGGWKILRILLVSTYKDFRNERRAVLDLVENKLQPIASEKHVILQVEDFSWGSKAHLEEASSLYLIERLCREAVSSSSYFYLHFLGECSGYILDPNFTDQSFLRQHSISTGQSFSEVFLQLSGLQNEKSLFLYRNPSFHQELPFNVTHFIDGPVNRERAKYLTTMVRGEAPASKFIEYSVRTSGINNIHFKHIMFDELSGITKPIEAMVGKYLEKLPDGEAGIPSVEEFMNEYYSQLHVNQTIMSKIEYNLKSHKSILLVGDYCTGKTSILHRIQWKYRDAVIVQAKEKMSAIELRRAIEAKTNILHDVEQKVVRYLLVDDIHLASKEAQQYLIGNEELVIVATSRKKKLEVDMNRIIIPHLEPEDILDELSFWLNGGEKEKSGVPSVKASNILKMSQQKRRRSIGTVEDGHQPDENIGWNSLKCRVIGTLGRIGSSDEKCAQLAQLSTLSVVEADMCLMESDGKGHLLIATLCYLTIVESGLNEMELRSLLILEYNLLPIAIRRNYKNLPFDYCPDEFGTTSCTQTLPLRWYFVLHRLGHLFMKIDGDSNHFVLPSACRRVVFKKYLKHPHNLEHFKKNFKEFLTNFSGKEWNRNRQIKMYL</sequence>
<keyword evidence="3" id="KW-1185">Reference proteome</keyword>
<dbReference type="AlphaFoldDB" id="U4PB62"/>
<evidence type="ECO:0000256" key="1">
    <source>
        <dbReference type="ARBA" id="ARBA00022737"/>
    </source>
</evidence>
<reference evidence="2 3" key="1">
    <citation type="journal article" date="1998" name="Science">
        <title>Genome sequence of the nematode C. elegans: a platform for investigating biology.</title>
        <authorList>
            <consortium name="The C. elegans sequencing consortium"/>
            <person name="Sulson J.E."/>
            <person name="Waterston R."/>
        </authorList>
    </citation>
    <scope>NUCLEOTIDE SEQUENCE [LARGE SCALE GENOMIC DNA]</scope>
    <source>
        <strain evidence="2 3">Bristol N2</strain>
    </source>
</reference>
<dbReference type="PANTHER" id="PTHR19860">
    <property type="entry name" value="DDB1- AND CUL4-ASSOCIATED FACTOR 12-RELATED"/>
    <property type="match status" value="1"/>
</dbReference>